<dbReference type="PROSITE" id="PS51715">
    <property type="entry name" value="G_GB1_RHD3"/>
    <property type="match status" value="1"/>
</dbReference>
<evidence type="ECO:0000313" key="11">
    <source>
        <dbReference type="EMBL" id="RKP28418.1"/>
    </source>
</evidence>
<dbReference type="EMBL" id="ML004898">
    <property type="protein sequence ID" value="RKP28418.1"/>
    <property type="molecule type" value="Genomic_DNA"/>
</dbReference>
<sequence>MEPAQDHAIQLIEENKTFNKRVLEHLAGVSAMAEHRIVSVFGSQSTGKSTLLNHLFNTNFGVMDGAARQKTTKGICLAVSPGVNCSALGADTTKDDHSSNSTERIVVMDVEGTDGRERGEDQDFERKAALFALATSEVLIVNLWETQVGWYQGANMGLMKTVLEVNLSLFGRAKLDAASDHKVLLLFVIRDHTGVTSLDSLSDTLTRDLTKIWDSLNKPAELAHFRFADFFDLAFHTLSHKIFQYENFHEDVRRLGDRFVHKDAADYLFRLNYRHNVPIEGWTIYAQSCWDQIEHNKDLDLPTQQIMVARIKCEEAAAQAFRSFDVAFHDLHDTAVATVGREDTLSYAEIGQQLAAAEQHALADYDAAVSKYNAEVYRQRRALLREKLVARLQDVVQVYAELLNARTVDTFRERFNKRPKGTTLIDAHTAVRQPLMDSYEQNMAELSLNGLIATTAYRDQLNTVLLNIVAEKKLAEVNFIANKYVRKLSSALGAVVQSEVSRPSERTWDNIKAQFERLGESLLASYCTAPGSYDFGVGPEPELTEVTMQTLEFKSWEALRIVVEKYTSKENLFAVLKDRFDEKFGYDANGNPRVYLGTLELESAFSAAKTYAVEAIPHLAVAAISDGTKFQPTVNLSSSFLRQKYENVATAAKMGNSAEEDDSDSDDDTRRSFVEVVSEDDQQEVLRKFKRETDAIFVARKGTLVQSRTHIPYYIYLVILVLGWNEFLAVVRSPVVFTVILLVGAAVYGMYQTNLLGPVMSIGQRMLEESIAMAKQKFREILIDDHEYHAHNLQQMSRERGERDFTEREFIELDEIPRAADSE</sequence>
<dbReference type="InterPro" id="IPR027417">
    <property type="entry name" value="P-loop_NTPase"/>
</dbReference>
<dbReference type="GO" id="GO:0005525">
    <property type="term" value="F:GTP binding"/>
    <property type="evidence" value="ECO:0007669"/>
    <property type="project" value="UniProtKB-UniRule"/>
</dbReference>
<keyword evidence="3 8" id="KW-0378">Hydrolase</keyword>
<protein>
    <submittedName>
        <fullName evidence="11">Nag6 h</fullName>
    </submittedName>
</protein>
<evidence type="ECO:0000256" key="4">
    <source>
        <dbReference type="ARBA" id="ARBA00022824"/>
    </source>
</evidence>
<proteinExistence type="inferred from homology"/>
<evidence type="ECO:0000256" key="7">
    <source>
        <dbReference type="ARBA" id="ARBA00023136"/>
    </source>
</evidence>
<evidence type="ECO:0000256" key="5">
    <source>
        <dbReference type="ARBA" id="ARBA00022989"/>
    </source>
</evidence>
<reference evidence="12" key="1">
    <citation type="journal article" date="2018" name="Nat. Microbiol.">
        <title>Leveraging single-cell genomics to expand the fungal tree of life.</title>
        <authorList>
            <person name="Ahrendt S.R."/>
            <person name="Quandt C.A."/>
            <person name="Ciobanu D."/>
            <person name="Clum A."/>
            <person name="Salamov A."/>
            <person name="Andreopoulos B."/>
            <person name="Cheng J.F."/>
            <person name="Woyke T."/>
            <person name="Pelin A."/>
            <person name="Henrissat B."/>
            <person name="Reynolds N.K."/>
            <person name="Benny G.L."/>
            <person name="Smith M.E."/>
            <person name="James T.Y."/>
            <person name="Grigoriev I.V."/>
        </authorList>
    </citation>
    <scope>NUCLEOTIDE SEQUENCE [LARGE SCALE GENOMIC DNA]</scope>
    <source>
        <strain evidence="12">Baker2002</strain>
    </source>
</reference>
<dbReference type="Pfam" id="PF20428">
    <property type="entry name" value="Sey1_3HB"/>
    <property type="match status" value="1"/>
</dbReference>
<dbReference type="Pfam" id="PF05879">
    <property type="entry name" value="RHD3_GTPase"/>
    <property type="match status" value="1"/>
</dbReference>
<gene>
    <name evidence="8" type="primary">SEY1</name>
    <name evidence="11" type="ORF">METBISCDRAFT_32161</name>
</gene>
<dbReference type="SUPFAM" id="SSF52540">
    <property type="entry name" value="P-loop containing nucleoside triphosphate hydrolases"/>
    <property type="match status" value="1"/>
</dbReference>
<dbReference type="OrthoDB" id="1597724at2759"/>
<keyword evidence="1 8" id="KW-0812">Transmembrane</keyword>
<keyword evidence="7 8" id="KW-0472">Membrane</keyword>
<evidence type="ECO:0000256" key="8">
    <source>
        <dbReference type="HAMAP-Rule" id="MF_03109"/>
    </source>
</evidence>
<dbReference type="InterPro" id="IPR008803">
    <property type="entry name" value="RHD3/Sey1"/>
</dbReference>
<dbReference type="PANTHER" id="PTHR45923:SF2">
    <property type="entry name" value="PROTEIN SEY1"/>
    <property type="match status" value="1"/>
</dbReference>
<comment type="subcellular location">
    <subcellularLocation>
        <location evidence="8">Endoplasmic reticulum membrane</location>
        <topology evidence="8">Multi-pass membrane protein</topology>
    </subcellularLocation>
    <text evidence="8">Enriched in the cortical ER. Concentrated in punctae along the ER tubules.</text>
</comment>
<evidence type="ECO:0000256" key="1">
    <source>
        <dbReference type="ARBA" id="ARBA00022692"/>
    </source>
</evidence>
<dbReference type="CDD" id="cd01851">
    <property type="entry name" value="GBP"/>
    <property type="match status" value="1"/>
</dbReference>
<feature type="topological domain" description="Lumenal" evidence="8">
    <location>
        <begin position="732"/>
        <end position="734"/>
    </location>
</feature>
<keyword evidence="6 8" id="KW-0342">GTP-binding</keyword>
<feature type="transmembrane region" description="Helical" evidence="9">
    <location>
        <begin position="735"/>
        <end position="751"/>
    </location>
</feature>
<dbReference type="AlphaFoldDB" id="A0A4P9Z7H6"/>
<accession>A0A4P9Z7H6</accession>
<dbReference type="Gene3D" id="3.40.50.300">
    <property type="entry name" value="P-loop containing nucleotide triphosphate hydrolases"/>
    <property type="match status" value="1"/>
</dbReference>
<dbReference type="GO" id="GO:0003924">
    <property type="term" value="F:GTPase activity"/>
    <property type="evidence" value="ECO:0007669"/>
    <property type="project" value="UniProtKB-UniRule"/>
</dbReference>
<dbReference type="PANTHER" id="PTHR45923">
    <property type="entry name" value="PROTEIN SEY1"/>
    <property type="match status" value="1"/>
</dbReference>
<dbReference type="GO" id="GO:0016320">
    <property type="term" value="P:endoplasmic reticulum membrane fusion"/>
    <property type="evidence" value="ECO:0007669"/>
    <property type="project" value="TreeGrafter"/>
</dbReference>
<dbReference type="FunFam" id="3.40.50.300:FF:000727">
    <property type="entry name" value="Protein SEY1 homolog"/>
    <property type="match status" value="1"/>
</dbReference>
<feature type="topological domain" description="Cytoplasmic" evidence="8">
    <location>
        <begin position="1"/>
        <end position="710"/>
    </location>
</feature>
<feature type="transmembrane region" description="Helical" evidence="9">
    <location>
        <begin position="711"/>
        <end position="728"/>
    </location>
</feature>
<dbReference type="InterPro" id="IPR046758">
    <property type="entry name" value="Sey1/RHD3-like_3HB"/>
</dbReference>
<dbReference type="Proteomes" id="UP000268321">
    <property type="component" value="Unassembled WGS sequence"/>
</dbReference>
<comment type="similarity">
    <text evidence="8">Belongs to the TRAFAC class dynamin-like GTPase superfamily. GB1/RHD3 GTPase family. RHD3 subfamily.</text>
</comment>
<dbReference type="HAMAP" id="MF_03109">
    <property type="entry name" value="Sey1"/>
    <property type="match status" value="1"/>
</dbReference>
<keyword evidence="5 8" id="KW-1133">Transmembrane helix</keyword>
<keyword evidence="2 8" id="KW-0547">Nucleotide-binding</keyword>
<organism evidence="11 12">
    <name type="scientific">Metschnikowia bicuspidata</name>
    <dbReference type="NCBI Taxonomy" id="27322"/>
    <lineage>
        <taxon>Eukaryota</taxon>
        <taxon>Fungi</taxon>
        <taxon>Dikarya</taxon>
        <taxon>Ascomycota</taxon>
        <taxon>Saccharomycotina</taxon>
        <taxon>Pichiomycetes</taxon>
        <taxon>Metschnikowiaceae</taxon>
        <taxon>Metschnikowia</taxon>
    </lineage>
</organism>
<dbReference type="InterPro" id="IPR030386">
    <property type="entry name" value="G_GB1_RHD3_dom"/>
</dbReference>
<feature type="binding site" evidence="8">
    <location>
        <begin position="42"/>
        <end position="49"/>
    </location>
    <ligand>
        <name>GTP</name>
        <dbReference type="ChEBI" id="CHEBI:37565"/>
    </ligand>
</feature>
<dbReference type="GO" id="GO:0005789">
    <property type="term" value="C:endoplasmic reticulum membrane"/>
    <property type="evidence" value="ECO:0007669"/>
    <property type="project" value="UniProtKB-SubCell"/>
</dbReference>
<evidence type="ECO:0000256" key="2">
    <source>
        <dbReference type="ARBA" id="ARBA00022741"/>
    </source>
</evidence>
<name>A0A4P9Z7H6_9ASCO</name>
<feature type="topological domain" description="Cytoplasmic" evidence="8">
    <location>
        <begin position="756"/>
        <end position="823"/>
    </location>
</feature>
<keyword evidence="4 8" id="KW-0256">Endoplasmic reticulum</keyword>
<evidence type="ECO:0000259" key="10">
    <source>
        <dbReference type="PROSITE" id="PS51715"/>
    </source>
</evidence>
<evidence type="ECO:0000256" key="3">
    <source>
        <dbReference type="ARBA" id="ARBA00022801"/>
    </source>
</evidence>
<evidence type="ECO:0000256" key="9">
    <source>
        <dbReference type="SAM" id="Phobius"/>
    </source>
</evidence>
<evidence type="ECO:0000313" key="12">
    <source>
        <dbReference type="Proteomes" id="UP000268321"/>
    </source>
</evidence>
<feature type="domain" description="GB1/RHD3-type G" evidence="10">
    <location>
        <begin position="37"/>
        <end position="273"/>
    </location>
</feature>
<keyword evidence="12" id="KW-1185">Reference proteome</keyword>
<evidence type="ECO:0000256" key="6">
    <source>
        <dbReference type="ARBA" id="ARBA00023134"/>
    </source>
</evidence>